<evidence type="ECO:0000256" key="4">
    <source>
        <dbReference type="ARBA" id="ARBA00023125"/>
    </source>
</evidence>
<dbReference type="InterPro" id="IPR036390">
    <property type="entry name" value="WH_DNA-bd_sf"/>
</dbReference>
<dbReference type="Pfam" id="PF00155">
    <property type="entry name" value="Aminotran_1_2"/>
    <property type="match status" value="1"/>
</dbReference>
<keyword evidence="8" id="KW-1185">Reference proteome</keyword>
<keyword evidence="4" id="KW-0238">DNA-binding</keyword>
<evidence type="ECO:0000259" key="6">
    <source>
        <dbReference type="PROSITE" id="PS50949"/>
    </source>
</evidence>
<dbReference type="Proteomes" id="UP000678545">
    <property type="component" value="Unassembled WGS sequence"/>
</dbReference>
<gene>
    <name evidence="7" type="ORF">KDM90_15140</name>
</gene>
<dbReference type="GO" id="GO:0003700">
    <property type="term" value="F:DNA-binding transcription factor activity"/>
    <property type="evidence" value="ECO:0007669"/>
    <property type="project" value="InterPro"/>
</dbReference>
<dbReference type="EMBL" id="JAGSPJ010000006">
    <property type="protein sequence ID" value="MBR7801343.1"/>
    <property type="molecule type" value="Genomic_DNA"/>
</dbReference>
<evidence type="ECO:0000256" key="1">
    <source>
        <dbReference type="ARBA" id="ARBA00005384"/>
    </source>
</evidence>
<dbReference type="InterPro" id="IPR000524">
    <property type="entry name" value="Tscrpt_reg_HTH_GntR"/>
</dbReference>
<dbReference type="CDD" id="cd00609">
    <property type="entry name" value="AAT_like"/>
    <property type="match status" value="1"/>
</dbReference>
<dbReference type="InterPro" id="IPR015424">
    <property type="entry name" value="PyrdxlP-dep_Trfase"/>
</dbReference>
<dbReference type="InterPro" id="IPR051446">
    <property type="entry name" value="HTH_trans_reg/aminotransferase"/>
</dbReference>
<dbReference type="GO" id="GO:0008483">
    <property type="term" value="F:transaminase activity"/>
    <property type="evidence" value="ECO:0007669"/>
    <property type="project" value="UniProtKB-KW"/>
</dbReference>
<reference evidence="7" key="1">
    <citation type="submission" date="2021-04" db="EMBL/GenBank/DDBJ databases">
        <title>novel species isolated from subtropical streams in China.</title>
        <authorList>
            <person name="Lu H."/>
        </authorList>
    </citation>
    <scope>NUCLEOTIDE SEQUENCE</scope>
    <source>
        <strain evidence="7">FT137W</strain>
    </source>
</reference>
<accession>A0A941E7U5</accession>
<dbReference type="PANTHER" id="PTHR46577">
    <property type="entry name" value="HTH-TYPE TRANSCRIPTIONAL REGULATORY PROTEIN GABR"/>
    <property type="match status" value="1"/>
</dbReference>
<feature type="domain" description="HTH gntR-type" evidence="6">
    <location>
        <begin position="21"/>
        <end position="88"/>
    </location>
</feature>
<keyword evidence="7" id="KW-0808">Transferase</keyword>
<proteinExistence type="inferred from homology"/>
<keyword evidence="7" id="KW-0032">Aminotransferase</keyword>
<evidence type="ECO:0000256" key="2">
    <source>
        <dbReference type="ARBA" id="ARBA00022898"/>
    </source>
</evidence>
<organism evidence="7 8">
    <name type="scientific">Undibacterium fentianense</name>
    <dbReference type="NCBI Taxonomy" id="2828728"/>
    <lineage>
        <taxon>Bacteria</taxon>
        <taxon>Pseudomonadati</taxon>
        <taxon>Pseudomonadota</taxon>
        <taxon>Betaproteobacteria</taxon>
        <taxon>Burkholderiales</taxon>
        <taxon>Oxalobacteraceae</taxon>
        <taxon>Undibacterium</taxon>
    </lineage>
</organism>
<dbReference type="SMART" id="SM00345">
    <property type="entry name" value="HTH_GNTR"/>
    <property type="match status" value="1"/>
</dbReference>
<dbReference type="SUPFAM" id="SSF46785">
    <property type="entry name" value="Winged helix' DNA-binding domain"/>
    <property type="match status" value="1"/>
</dbReference>
<dbReference type="PANTHER" id="PTHR46577:SF1">
    <property type="entry name" value="HTH-TYPE TRANSCRIPTIONAL REGULATORY PROTEIN GABR"/>
    <property type="match status" value="1"/>
</dbReference>
<keyword evidence="5" id="KW-0804">Transcription</keyword>
<comment type="similarity">
    <text evidence="1">In the C-terminal section; belongs to the class-I pyridoxal-phosphate-dependent aminotransferase family.</text>
</comment>
<dbReference type="InterPro" id="IPR015421">
    <property type="entry name" value="PyrdxlP-dep_Trfase_major"/>
</dbReference>
<dbReference type="InterPro" id="IPR004839">
    <property type="entry name" value="Aminotransferase_I/II_large"/>
</dbReference>
<dbReference type="SUPFAM" id="SSF53383">
    <property type="entry name" value="PLP-dependent transferases"/>
    <property type="match status" value="1"/>
</dbReference>
<name>A0A941E7U5_9BURK</name>
<dbReference type="PRINTS" id="PR00035">
    <property type="entry name" value="HTHGNTR"/>
</dbReference>
<evidence type="ECO:0000256" key="5">
    <source>
        <dbReference type="ARBA" id="ARBA00023163"/>
    </source>
</evidence>
<dbReference type="RefSeq" id="WP_212676452.1">
    <property type="nucleotide sequence ID" value="NZ_JAGSPJ010000006.1"/>
</dbReference>
<dbReference type="CDD" id="cd07377">
    <property type="entry name" value="WHTH_GntR"/>
    <property type="match status" value="1"/>
</dbReference>
<dbReference type="Gene3D" id="3.40.640.10">
    <property type="entry name" value="Type I PLP-dependent aspartate aminotransferase-like (Major domain)"/>
    <property type="match status" value="1"/>
</dbReference>
<comment type="caution">
    <text evidence="7">The sequence shown here is derived from an EMBL/GenBank/DDBJ whole genome shotgun (WGS) entry which is preliminary data.</text>
</comment>
<keyword evidence="3" id="KW-0805">Transcription regulation</keyword>
<dbReference type="Gene3D" id="1.10.10.10">
    <property type="entry name" value="Winged helix-like DNA-binding domain superfamily/Winged helix DNA-binding domain"/>
    <property type="match status" value="1"/>
</dbReference>
<keyword evidence="2" id="KW-0663">Pyridoxal phosphate</keyword>
<sequence length="489" mass="54611">MDFALLLEMWRQISMEDTKRISTQRRLHAMIRNAIQTGVLYAGSRLPASRILAAELGIARNTVVYAYEQLISEGFLHASRRGSVVNANIQVSSSLNDLAPVTSKDHALSRRSQQILPLPVAASLHTAFAPGVPSVRDFPKDRWRKMLDAVWRALPADCLDYGDACGEMVLREAISSYLRSSRGVNCDPMQVIITDGTQSSLQFCAEALADPADLIWMESPGYIGAQNAFRSAGLKIKGIRVDQDGLAPRRSDWKSVSPRIIYVTPSHQYPIGQVMSLERRLALIHAAQQHACLIIEDDYDSEFRHDGPPLPSMQGLVEHAPVIYLGTFSKTMFPDLRIGFMVVPKNLVAPLSELAARQLLRGRTADQLCLARFIQEGDFLRHLRRMRRLYRQRRDCLVALLEHTFSDIASLYGSTAGMHLSLCFHNQTIDDVAVSAAALADGLIVPALSRHNIGSKDRWCGLMLGYAQVPIEEMPLLIARLEKRIRPFF</sequence>
<evidence type="ECO:0000256" key="3">
    <source>
        <dbReference type="ARBA" id="ARBA00023015"/>
    </source>
</evidence>
<evidence type="ECO:0000313" key="7">
    <source>
        <dbReference type="EMBL" id="MBR7801343.1"/>
    </source>
</evidence>
<dbReference type="GO" id="GO:0030170">
    <property type="term" value="F:pyridoxal phosphate binding"/>
    <property type="evidence" value="ECO:0007669"/>
    <property type="project" value="InterPro"/>
</dbReference>
<dbReference type="AlphaFoldDB" id="A0A941E7U5"/>
<dbReference type="PROSITE" id="PS50949">
    <property type="entry name" value="HTH_GNTR"/>
    <property type="match status" value="1"/>
</dbReference>
<evidence type="ECO:0000313" key="8">
    <source>
        <dbReference type="Proteomes" id="UP000678545"/>
    </source>
</evidence>
<dbReference type="InterPro" id="IPR036388">
    <property type="entry name" value="WH-like_DNA-bd_sf"/>
</dbReference>
<protein>
    <submittedName>
        <fullName evidence="7">PLP-dependent aminotransferase family protein</fullName>
    </submittedName>
</protein>
<dbReference type="Pfam" id="PF00392">
    <property type="entry name" value="GntR"/>
    <property type="match status" value="1"/>
</dbReference>
<dbReference type="GO" id="GO:0003677">
    <property type="term" value="F:DNA binding"/>
    <property type="evidence" value="ECO:0007669"/>
    <property type="project" value="UniProtKB-KW"/>
</dbReference>